<comment type="caution">
    <text evidence="2">The sequence shown here is derived from an EMBL/GenBank/DDBJ whole genome shotgun (WGS) entry which is preliminary data.</text>
</comment>
<keyword evidence="3" id="KW-1185">Reference proteome</keyword>
<dbReference type="PANTHER" id="PTHR35910:SF1">
    <property type="entry name" value="2EXR DOMAIN-CONTAINING PROTEIN"/>
    <property type="match status" value="1"/>
</dbReference>
<name>A0A5N6JPI5_MONLA</name>
<dbReference type="Proteomes" id="UP000326757">
    <property type="component" value="Unassembled WGS sequence"/>
</dbReference>
<dbReference type="Pfam" id="PF20150">
    <property type="entry name" value="2EXR"/>
    <property type="match status" value="1"/>
</dbReference>
<dbReference type="AlphaFoldDB" id="A0A5N6JPI5"/>
<proteinExistence type="predicted"/>
<evidence type="ECO:0000313" key="3">
    <source>
        <dbReference type="Proteomes" id="UP000326757"/>
    </source>
</evidence>
<feature type="domain" description="2EXR" evidence="1">
    <location>
        <begin position="86"/>
        <end position="173"/>
    </location>
</feature>
<dbReference type="OrthoDB" id="3513892at2759"/>
<dbReference type="PANTHER" id="PTHR35910">
    <property type="entry name" value="2EXR DOMAIN-CONTAINING PROTEIN"/>
    <property type="match status" value="1"/>
</dbReference>
<dbReference type="EMBL" id="VIGI01000025">
    <property type="protein sequence ID" value="KAB8288192.1"/>
    <property type="molecule type" value="Genomic_DNA"/>
</dbReference>
<sequence>MSYSLVNYPLAARRHNRSYQSYQSYPSGILVNTTLTDLQKREFAHLILDSLSMSLPMLLRPPPNYSIVPSTIKLEGEWTKPHLETFPRFQELPPELRTKVYKYACLEPRVVPIWPVVISRTPILSTFHFESETPAIMQVSREARSESQKLKIYQGFGRPPFPAIWIKPNLDIICPVQHDEILWTGSQFLKFARGIAQMQVQRLALNSYASPAYRIATNLDEWHNFCNFPAWLNQHLREIYLYSSTRKNDIRCQSLQLVEATDLEHGPEEWTDEHDTAAWRADMKFARLSQMIADLSFYRTVQERVDRMRERDGQESQIQRFMPRWLYDARRTWIRPELKRLCAVFT</sequence>
<evidence type="ECO:0000259" key="1">
    <source>
        <dbReference type="Pfam" id="PF20150"/>
    </source>
</evidence>
<dbReference type="InterPro" id="IPR045518">
    <property type="entry name" value="2EXR"/>
</dbReference>
<evidence type="ECO:0000313" key="2">
    <source>
        <dbReference type="EMBL" id="KAB8288192.1"/>
    </source>
</evidence>
<protein>
    <recommendedName>
        <fullName evidence="1">2EXR domain-containing protein</fullName>
    </recommendedName>
</protein>
<reference evidence="2 3" key="1">
    <citation type="submission" date="2019-06" db="EMBL/GenBank/DDBJ databases">
        <title>Genome Sequence of the Brown Rot Fungal Pathogen Monilinia laxa.</title>
        <authorList>
            <person name="De Miccolis Angelini R.M."/>
            <person name="Landi L."/>
            <person name="Abate D."/>
            <person name="Pollastro S."/>
            <person name="Romanazzi G."/>
            <person name="Faretra F."/>
        </authorList>
    </citation>
    <scope>NUCLEOTIDE SEQUENCE [LARGE SCALE GENOMIC DNA]</scope>
    <source>
        <strain evidence="2 3">Mlax316</strain>
    </source>
</reference>
<gene>
    <name evidence="2" type="ORF">EYC80_010197</name>
</gene>
<organism evidence="2 3">
    <name type="scientific">Monilinia laxa</name>
    <name type="common">Brown rot fungus</name>
    <name type="synonym">Sclerotinia laxa</name>
    <dbReference type="NCBI Taxonomy" id="61186"/>
    <lineage>
        <taxon>Eukaryota</taxon>
        <taxon>Fungi</taxon>
        <taxon>Dikarya</taxon>
        <taxon>Ascomycota</taxon>
        <taxon>Pezizomycotina</taxon>
        <taxon>Leotiomycetes</taxon>
        <taxon>Helotiales</taxon>
        <taxon>Sclerotiniaceae</taxon>
        <taxon>Monilinia</taxon>
    </lineage>
</organism>
<accession>A0A5N6JPI5</accession>